<protein>
    <submittedName>
        <fullName evidence="1">Uncharacterized protein</fullName>
    </submittedName>
</protein>
<accession>A0AAU7CHD8</accession>
<name>A0AAU7CHD8_9BACT</name>
<reference evidence="1" key="1">
    <citation type="submission" date="2024-05" db="EMBL/GenBank/DDBJ databases">
        <title>Planctomycetes of the genus Singulisphaera possess chitinolytic capabilities.</title>
        <authorList>
            <person name="Ivanova A."/>
        </authorList>
    </citation>
    <scope>NUCLEOTIDE SEQUENCE</scope>
    <source>
        <strain evidence="1">Ch08T</strain>
    </source>
</reference>
<dbReference type="EMBL" id="CP155447">
    <property type="protein sequence ID" value="XBH04453.1"/>
    <property type="molecule type" value="Genomic_DNA"/>
</dbReference>
<evidence type="ECO:0000313" key="1">
    <source>
        <dbReference type="EMBL" id="XBH04453.1"/>
    </source>
</evidence>
<sequence length="95" mass="10646">MLVEEPYALIRFDYLNSRGVILFGLKAVCNVLDYVGQSADCLVVFARSMGESRVIEPFRGPLPVHDLFDPDQDDGGEAELSRIVRFIERQVKGGE</sequence>
<gene>
    <name evidence="1" type="ORF">V5E97_00120</name>
</gene>
<proteinExistence type="predicted"/>
<organism evidence="1">
    <name type="scientific">Singulisphaera sp. Ch08</name>
    <dbReference type="NCBI Taxonomy" id="3120278"/>
    <lineage>
        <taxon>Bacteria</taxon>
        <taxon>Pseudomonadati</taxon>
        <taxon>Planctomycetota</taxon>
        <taxon>Planctomycetia</taxon>
        <taxon>Isosphaerales</taxon>
        <taxon>Isosphaeraceae</taxon>
        <taxon>Singulisphaera</taxon>
    </lineage>
</organism>
<dbReference type="AlphaFoldDB" id="A0AAU7CHD8"/>
<dbReference type="RefSeq" id="WP_406697216.1">
    <property type="nucleotide sequence ID" value="NZ_CP155447.1"/>
</dbReference>